<dbReference type="Gene3D" id="3.30.590.10">
    <property type="entry name" value="Glutamine synthetase/guanido kinase, catalytic domain"/>
    <property type="match status" value="1"/>
</dbReference>
<feature type="domain" description="GS catalytic" evidence="6">
    <location>
        <begin position="126"/>
        <end position="462"/>
    </location>
</feature>
<evidence type="ECO:0000256" key="1">
    <source>
        <dbReference type="ARBA" id="ARBA00001946"/>
    </source>
</evidence>
<comment type="similarity">
    <text evidence="4 5">Belongs to the glutamine synthetase family.</text>
</comment>
<dbReference type="InterPro" id="IPR027303">
    <property type="entry name" value="Gln_synth_gly_rich_site"/>
</dbReference>
<evidence type="ECO:0000256" key="3">
    <source>
        <dbReference type="ARBA" id="ARBA00022842"/>
    </source>
</evidence>
<evidence type="ECO:0000313" key="7">
    <source>
        <dbReference type="EMBL" id="MBZ6067397.1"/>
    </source>
</evidence>
<dbReference type="EMBL" id="JAIRBT010000020">
    <property type="protein sequence ID" value="MBZ6067397.1"/>
    <property type="molecule type" value="Genomic_DNA"/>
</dbReference>
<evidence type="ECO:0000256" key="4">
    <source>
        <dbReference type="PROSITE-ProRule" id="PRU01331"/>
    </source>
</evidence>
<protein>
    <submittedName>
        <fullName evidence="7">Glutamine synthetase family protein</fullName>
    </submittedName>
</protein>
<organism evidence="7 8">
    <name type="scientific">Aeromonas schubertii</name>
    <dbReference type="NCBI Taxonomy" id="652"/>
    <lineage>
        <taxon>Bacteria</taxon>
        <taxon>Pseudomonadati</taxon>
        <taxon>Pseudomonadota</taxon>
        <taxon>Gammaproteobacteria</taxon>
        <taxon>Aeromonadales</taxon>
        <taxon>Aeromonadaceae</taxon>
        <taxon>Aeromonas</taxon>
    </lineage>
</organism>
<sequence>MTDTTRDGVRSPFMEEAAAFFQQNPDLQYMDMLLPDLNGILRGKRIPIGSLEKLEKGCYFPVSVFALDINGNTVEEAGLGQDLGEPDHRCIPIPGTLMPAASDPERVGQMLLTMLDDDESALNIEPRNILKRQWEALKAQGVHPVVAVELEFYLIDRERDEDGRIQPPCSPVTQRRDIGAQVYSVDNLNDFDDFLQEVHSVAEQQGLPLDGAVAEAAPGQFEINLRHTDDVLAACDQALALKRLIHGVAERHEMEATFMAKPYPDQAGSGMHIHISIVDKQGNNLFSDAEGDDSPLLLHAVAGMIDLLPSSIALLAPNVNSYRRFQPGMYVPLHASWGHNNRTVALRIPCGDRQDRRIEHRVAGADANPYLVVATVLAALQHGLDNRLQPPPPVVGNGLIVEGDSFPFRMSDALTAFEECDVLKRYLGEEFCHIYYICKNDELLQFERHVTELELNWILKTT</sequence>
<keyword evidence="2" id="KW-0436">Ligase</keyword>
<dbReference type="PROSITE" id="PS51987">
    <property type="entry name" value="GS_CATALYTIC"/>
    <property type="match status" value="1"/>
</dbReference>
<comment type="cofactor">
    <cofactor evidence="1">
        <name>Mg(2+)</name>
        <dbReference type="ChEBI" id="CHEBI:18420"/>
    </cofactor>
</comment>
<dbReference type="SUPFAM" id="SSF55931">
    <property type="entry name" value="Glutamine synthetase/guanido kinase"/>
    <property type="match status" value="1"/>
</dbReference>
<dbReference type="InterPro" id="IPR008146">
    <property type="entry name" value="Gln_synth_cat_dom"/>
</dbReference>
<dbReference type="InterPro" id="IPR014746">
    <property type="entry name" value="Gln_synth/guanido_kin_cat_dom"/>
</dbReference>
<dbReference type="PANTHER" id="PTHR43785:SF12">
    <property type="entry name" value="TYPE-1 GLUTAMINE SYNTHETASE 2"/>
    <property type="match status" value="1"/>
</dbReference>
<dbReference type="SMART" id="SM01230">
    <property type="entry name" value="Gln-synt_C"/>
    <property type="match status" value="1"/>
</dbReference>
<keyword evidence="8" id="KW-1185">Reference proteome</keyword>
<evidence type="ECO:0000256" key="2">
    <source>
        <dbReference type="ARBA" id="ARBA00022598"/>
    </source>
</evidence>
<dbReference type="Proteomes" id="UP000774958">
    <property type="component" value="Unassembled WGS sequence"/>
</dbReference>
<accession>A0ABS7VDG0</accession>
<reference evidence="7 8" key="1">
    <citation type="submission" date="2021-09" db="EMBL/GenBank/DDBJ databases">
        <title>Aeromonas schubertii isolated from Asian sea bass.</title>
        <authorList>
            <person name="Pinpimai K."/>
        </authorList>
    </citation>
    <scope>NUCLEOTIDE SEQUENCE [LARGE SCALE GENOMIC DNA]</scope>
    <source>
        <strain evidence="7 8">CHULA2021a</strain>
    </source>
</reference>
<gene>
    <name evidence="7" type="ORF">LA374_14440</name>
</gene>
<dbReference type="SUPFAM" id="SSF54368">
    <property type="entry name" value="Glutamine synthetase, N-terminal domain"/>
    <property type="match status" value="1"/>
</dbReference>
<dbReference type="PROSITE" id="PS00181">
    <property type="entry name" value="GLNA_ATP"/>
    <property type="match status" value="1"/>
</dbReference>
<dbReference type="Pfam" id="PF00120">
    <property type="entry name" value="Gln-synt_C"/>
    <property type="match status" value="1"/>
</dbReference>
<dbReference type="PANTHER" id="PTHR43785">
    <property type="entry name" value="GAMMA-GLUTAMYLPUTRESCINE SYNTHETASE"/>
    <property type="match status" value="1"/>
</dbReference>
<evidence type="ECO:0000259" key="6">
    <source>
        <dbReference type="PROSITE" id="PS51987"/>
    </source>
</evidence>
<dbReference type="InterPro" id="IPR036651">
    <property type="entry name" value="Gln_synt_N_sf"/>
</dbReference>
<evidence type="ECO:0000313" key="8">
    <source>
        <dbReference type="Proteomes" id="UP000774958"/>
    </source>
</evidence>
<dbReference type="RefSeq" id="WP_050666027.1">
    <property type="nucleotide sequence ID" value="NZ_CDDB01000040.1"/>
</dbReference>
<proteinExistence type="inferred from homology"/>
<name>A0ABS7VDG0_9GAMM</name>
<keyword evidence="3" id="KW-0460">Magnesium</keyword>
<evidence type="ECO:0000256" key="5">
    <source>
        <dbReference type="RuleBase" id="RU000384"/>
    </source>
</evidence>
<comment type="caution">
    <text evidence="7">The sequence shown here is derived from an EMBL/GenBank/DDBJ whole genome shotgun (WGS) entry which is preliminary data.</text>
</comment>